<evidence type="ECO:0000313" key="4">
    <source>
        <dbReference type="Proteomes" id="UP000078446"/>
    </source>
</evidence>
<evidence type="ECO:0000313" key="1">
    <source>
        <dbReference type="EMBL" id="OAU94479.1"/>
    </source>
</evidence>
<name>A0A198UDL5_MORCA</name>
<dbReference type="Proteomes" id="UP000078446">
    <property type="component" value="Unassembled WGS sequence"/>
</dbReference>
<dbReference type="AlphaFoldDB" id="A0A198UDL5"/>
<keyword evidence="3" id="KW-1185">Reference proteome</keyword>
<organism evidence="1 3">
    <name type="scientific">Moraxella catarrhalis</name>
    <name type="common">Branhamella catarrhalis</name>
    <dbReference type="NCBI Taxonomy" id="480"/>
    <lineage>
        <taxon>Bacteria</taxon>
        <taxon>Pseudomonadati</taxon>
        <taxon>Pseudomonadota</taxon>
        <taxon>Gammaproteobacteria</taxon>
        <taxon>Moraxellales</taxon>
        <taxon>Moraxellaceae</taxon>
        <taxon>Moraxella</taxon>
    </lineage>
</organism>
<evidence type="ECO:0000313" key="3">
    <source>
        <dbReference type="Proteomes" id="UP000078228"/>
    </source>
</evidence>
<reference evidence="3 4" key="1">
    <citation type="journal article" date="2016" name="Genome Biol. Evol.">
        <title>Comparative Genomic Analyses of the Moraxella catarrhalis Serosensitive and Seroresistant Lineages Demonstrate Their Independent Evolution.</title>
        <authorList>
            <person name="Earl J.P."/>
            <person name="de Vries S.P."/>
            <person name="Ahmed A."/>
            <person name="Powell E."/>
            <person name="Schultz M.P."/>
            <person name="Hermans P.W."/>
            <person name="Hill D.J."/>
            <person name="Zhou Z."/>
            <person name="Constantinidou C.I."/>
            <person name="Hu F.Z."/>
            <person name="Bootsma H.J."/>
            <person name="Ehrlich G.D."/>
        </authorList>
    </citation>
    <scope>NUCLEOTIDE SEQUENCE [LARGE SCALE GENOMIC DNA]</scope>
    <source>
        <strain evidence="1 3">Z7542</strain>
        <strain evidence="2 4">Z7574</strain>
    </source>
</reference>
<dbReference type="PATRIC" id="fig|480.236.peg.1650"/>
<accession>A0A198UDL5</accession>
<dbReference type="Proteomes" id="UP000078228">
    <property type="component" value="Unassembled WGS sequence"/>
</dbReference>
<dbReference type="EMBL" id="LXHC01000028">
    <property type="protein sequence ID" value="OAU94479.1"/>
    <property type="molecule type" value="Genomic_DNA"/>
</dbReference>
<comment type="caution">
    <text evidence="1">The sequence shown here is derived from an EMBL/GenBank/DDBJ whole genome shotgun (WGS) entry which is preliminary data.</text>
</comment>
<dbReference type="EMBL" id="LXHE01000002">
    <property type="protein sequence ID" value="OAV02067.1"/>
    <property type="molecule type" value="Genomic_DNA"/>
</dbReference>
<gene>
    <name evidence="2" type="ORF">AO382_0433</name>
    <name evidence="1" type="ORF">AO384_1836</name>
</gene>
<evidence type="ECO:0000313" key="2">
    <source>
        <dbReference type="EMBL" id="OAV02067.1"/>
    </source>
</evidence>
<sequence>MALMIPIPFFTRQRNDAKGFEIFFSDYSDKCCNSQSIYLFIHNKNIPINYKNINPKNSAHPLGSSLVHRVQNGFFML</sequence>
<protein>
    <submittedName>
        <fullName evidence="1">Uncharacterized protein</fullName>
    </submittedName>
</protein>
<proteinExistence type="predicted"/>